<dbReference type="InterPro" id="IPR033905">
    <property type="entry name" value="Secretory_peroxidase"/>
</dbReference>
<comment type="cofactor">
    <cofactor evidence="10">
        <name>heme b</name>
        <dbReference type="ChEBI" id="CHEBI:60344"/>
    </cofactor>
    <text evidence="10">Binds 1 heme b (iron(II)-protoporphyrin IX) group per subunit.</text>
</comment>
<organism evidence="12 13">
    <name type="scientific">Penstemon davidsonii</name>
    <dbReference type="NCBI Taxonomy" id="160366"/>
    <lineage>
        <taxon>Eukaryota</taxon>
        <taxon>Viridiplantae</taxon>
        <taxon>Streptophyta</taxon>
        <taxon>Embryophyta</taxon>
        <taxon>Tracheophyta</taxon>
        <taxon>Spermatophyta</taxon>
        <taxon>Magnoliopsida</taxon>
        <taxon>eudicotyledons</taxon>
        <taxon>Gunneridae</taxon>
        <taxon>Pentapetalae</taxon>
        <taxon>asterids</taxon>
        <taxon>lamiids</taxon>
        <taxon>Lamiales</taxon>
        <taxon>Plantaginaceae</taxon>
        <taxon>Cheloneae</taxon>
        <taxon>Penstemon</taxon>
    </lineage>
</organism>
<evidence type="ECO:0000313" key="12">
    <source>
        <dbReference type="EMBL" id="KAK4478345.1"/>
    </source>
</evidence>
<dbReference type="InterPro" id="IPR010255">
    <property type="entry name" value="Haem_peroxidase_sf"/>
</dbReference>
<proteinExistence type="inferred from homology"/>
<keyword evidence="5 10" id="KW-0479">Metal-binding</keyword>
<dbReference type="PROSITE" id="PS50873">
    <property type="entry name" value="PEROXIDASE_4"/>
    <property type="match status" value="1"/>
</dbReference>
<keyword evidence="10" id="KW-0106">Calcium</keyword>
<protein>
    <recommendedName>
        <fullName evidence="2 10">Peroxidase</fullName>
        <ecNumber evidence="2 10">1.11.1.7</ecNumber>
    </recommendedName>
</protein>
<dbReference type="PRINTS" id="PR00461">
    <property type="entry name" value="PLPEROXIDASE"/>
</dbReference>
<dbReference type="PRINTS" id="PR00458">
    <property type="entry name" value="PEROXIDASE"/>
</dbReference>
<comment type="subcellular location">
    <subcellularLocation>
        <location evidence="10">Secreted</location>
    </subcellularLocation>
</comment>
<dbReference type="Pfam" id="PF00141">
    <property type="entry name" value="peroxidase"/>
    <property type="match status" value="1"/>
</dbReference>
<evidence type="ECO:0000256" key="6">
    <source>
        <dbReference type="ARBA" id="ARBA00023002"/>
    </source>
</evidence>
<evidence type="ECO:0000256" key="1">
    <source>
        <dbReference type="ARBA" id="ARBA00000189"/>
    </source>
</evidence>
<comment type="caution">
    <text evidence="12">The sequence shown here is derived from an EMBL/GenBank/DDBJ whole genome shotgun (WGS) entry which is preliminary data.</text>
</comment>
<keyword evidence="6 10" id="KW-0560">Oxidoreductase</keyword>
<dbReference type="Gene3D" id="1.10.420.10">
    <property type="entry name" value="Peroxidase, domain 2"/>
    <property type="match status" value="1"/>
</dbReference>
<keyword evidence="13" id="KW-1185">Reference proteome</keyword>
<dbReference type="CDD" id="cd00693">
    <property type="entry name" value="secretory_peroxidase"/>
    <property type="match status" value="1"/>
</dbReference>
<comment type="function">
    <text evidence="10">Removal of H(2)O(2), oxidation of toxic reductants, biosynthesis and degradation of lignin, suberization, auxin catabolism, response to environmental stresses such as wounding, pathogen attack and oxidative stress.</text>
</comment>
<dbReference type="EMBL" id="JAYDYQ010002688">
    <property type="protein sequence ID" value="KAK4478345.1"/>
    <property type="molecule type" value="Genomic_DNA"/>
</dbReference>
<dbReference type="SUPFAM" id="SSF48113">
    <property type="entry name" value="Heme-dependent peroxidases"/>
    <property type="match status" value="1"/>
</dbReference>
<dbReference type="PANTHER" id="PTHR31517:SF81">
    <property type="entry name" value="PEROXIDASE"/>
    <property type="match status" value="1"/>
</dbReference>
<sequence length="321" mass="35373">MNMINMEIFAVILLLCFKFRAEAEGLSYNFYDQSCPQVENIVRARLQSASLIDPTTPSAVLRLLFHDCQVEGCDASILLDPDNIRTQYSEMASPKNLGIRKRELINNIKSNAEAICPQKVSCSDILVLAAREAVALSGGPRLNVPLGRRDSNKAPDFKLADALLPSADIGVDGLLQLFSKKGLSVEESVAILGAHTLGITHFTNLQSRLYNSNNKATNLGYENILRIICPLGSSKTTFIPNDLTSLLFDNHYFVSTLRGHGVLNIDAEMPLDSRTGPYVEKFSEDQEAFFKAFSSAFVKISNSDVLLGNQGVIRRRCNEPN</sequence>
<dbReference type="InterPro" id="IPR002016">
    <property type="entry name" value="Haem_peroxidase"/>
</dbReference>
<dbReference type="Gene3D" id="1.10.520.10">
    <property type="match status" value="1"/>
</dbReference>
<evidence type="ECO:0000259" key="11">
    <source>
        <dbReference type="PROSITE" id="PS50873"/>
    </source>
</evidence>
<evidence type="ECO:0000256" key="3">
    <source>
        <dbReference type="ARBA" id="ARBA00022559"/>
    </source>
</evidence>
<comment type="similarity">
    <text evidence="10">Belongs to the peroxidase family. Classical plant (class III) peroxidase subfamily.</text>
</comment>
<feature type="signal peptide" evidence="10">
    <location>
        <begin position="1"/>
        <end position="23"/>
    </location>
</feature>
<dbReference type="PANTHER" id="PTHR31517">
    <property type="match status" value="1"/>
</dbReference>
<evidence type="ECO:0000256" key="8">
    <source>
        <dbReference type="ARBA" id="ARBA00023157"/>
    </source>
</evidence>
<dbReference type="EC" id="1.11.1.7" evidence="2 10"/>
<feature type="chain" id="PRO_5044964272" description="Peroxidase" evidence="10">
    <location>
        <begin position="24"/>
        <end position="321"/>
    </location>
</feature>
<keyword evidence="4 10" id="KW-0349">Heme</keyword>
<keyword evidence="7 10" id="KW-0408">Iron</keyword>
<evidence type="ECO:0000256" key="5">
    <source>
        <dbReference type="ARBA" id="ARBA00022723"/>
    </source>
</evidence>
<keyword evidence="3 10" id="KW-0575">Peroxidase</keyword>
<feature type="domain" description="Plant heme peroxidase family profile" evidence="11">
    <location>
        <begin position="25"/>
        <end position="321"/>
    </location>
</feature>
<evidence type="ECO:0000256" key="9">
    <source>
        <dbReference type="ARBA" id="ARBA00023180"/>
    </source>
</evidence>
<keyword evidence="10" id="KW-0732">Signal</keyword>
<evidence type="ECO:0000256" key="7">
    <source>
        <dbReference type="ARBA" id="ARBA00023004"/>
    </source>
</evidence>
<evidence type="ECO:0000256" key="2">
    <source>
        <dbReference type="ARBA" id="ARBA00012313"/>
    </source>
</evidence>
<keyword evidence="8" id="KW-1015">Disulfide bond</keyword>
<comment type="catalytic activity">
    <reaction evidence="1 10">
        <text>2 a phenolic donor + H2O2 = 2 a phenolic radical donor + 2 H2O</text>
        <dbReference type="Rhea" id="RHEA:56136"/>
        <dbReference type="ChEBI" id="CHEBI:15377"/>
        <dbReference type="ChEBI" id="CHEBI:16240"/>
        <dbReference type="ChEBI" id="CHEBI:139520"/>
        <dbReference type="ChEBI" id="CHEBI:139521"/>
        <dbReference type="EC" id="1.11.1.7"/>
    </reaction>
</comment>
<keyword evidence="10" id="KW-0964">Secreted</keyword>
<evidence type="ECO:0000256" key="10">
    <source>
        <dbReference type="RuleBase" id="RU362060"/>
    </source>
</evidence>
<name>A0ABR0CNN6_9LAMI</name>
<reference evidence="12 13" key="1">
    <citation type="journal article" date="2023" name="bioRxiv">
        <title>Genome report: Whole genome sequence and annotation of Penstemon davidsonii.</title>
        <authorList>
            <person name="Ostevik K.L."/>
            <person name="Alabady M."/>
            <person name="Zhang M."/>
            <person name="Rausher M.D."/>
        </authorList>
    </citation>
    <scope>NUCLEOTIDE SEQUENCE [LARGE SCALE GENOMIC DNA]</scope>
    <source>
        <strain evidence="12">DNT005</strain>
        <tissue evidence="12">Whole leaf</tissue>
    </source>
</reference>
<comment type="cofactor">
    <cofactor evidence="10">
        <name>Ca(2+)</name>
        <dbReference type="ChEBI" id="CHEBI:29108"/>
    </cofactor>
    <text evidence="10">Binds 2 calcium ions per subunit.</text>
</comment>
<gene>
    <name evidence="12" type="ORF">RD792_017635</name>
</gene>
<keyword evidence="10" id="KW-0376">Hydrogen peroxide</keyword>
<accession>A0ABR0CNN6</accession>
<evidence type="ECO:0000313" key="13">
    <source>
        <dbReference type="Proteomes" id="UP001291926"/>
    </source>
</evidence>
<dbReference type="InterPro" id="IPR000823">
    <property type="entry name" value="Peroxidase_pln"/>
</dbReference>
<evidence type="ECO:0000256" key="4">
    <source>
        <dbReference type="ARBA" id="ARBA00022617"/>
    </source>
</evidence>
<dbReference type="Proteomes" id="UP001291926">
    <property type="component" value="Unassembled WGS sequence"/>
</dbReference>
<keyword evidence="9" id="KW-0325">Glycoprotein</keyword>